<proteinExistence type="predicted"/>
<reference evidence="2 3" key="1">
    <citation type="submission" date="2016-11" db="EMBL/GenBank/DDBJ databases">
        <authorList>
            <person name="Jaros S."/>
            <person name="Januszkiewicz K."/>
            <person name="Wedrychowicz H."/>
        </authorList>
    </citation>
    <scope>NUCLEOTIDE SEQUENCE [LARGE SCALE GENOMIC DNA]</scope>
    <source>
        <strain evidence="2 3">DSM 15930</strain>
    </source>
</reference>
<accession>A0A1M7LVG4</accession>
<dbReference type="RefSeq" id="WP_073289631.1">
    <property type="nucleotide sequence ID" value="NZ_FRCP01000018.1"/>
</dbReference>
<dbReference type="STRING" id="1120996.SAMN02746066_03435"/>
<organism evidence="2 3">
    <name type="scientific">Anaerosporobacter mobilis DSM 15930</name>
    <dbReference type="NCBI Taxonomy" id="1120996"/>
    <lineage>
        <taxon>Bacteria</taxon>
        <taxon>Bacillati</taxon>
        <taxon>Bacillota</taxon>
        <taxon>Clostridia</taxon>
        <taxon>Lachnospirales</taxon>
        <taxon>Lachnospiraceae</taxon>
        <taxon>Anaerosporobacter</taxon>
    </lineage>
</organism>
<evidence type="ECO:0000313" key="3">
    <source>
        <dbReference type="Proteomes" id="UP000184038"/>
    </source>
</evidence>
<feature type="chain" id="PRO_5039100262" description="Copper amine oxidase N-terminal domain-containing protein" evidence="1">
    <location>
        <begin position="20"/>
        <end position="68"/>
    </location>
</feature>
<name>A0A1M7LVG4_9FIRM</name>
<dbReference type="Proteomes" id="UP000184038">
    <property type="component" value="Unassembled WGS sequence"/>
</dbReference>
<feature type="signal peptide" evidence="1">
    <location>
        <begin position="1"/>
        <end position="19"/>
    </location>
</feature>
<sequence>MKKLFITMTVLSLFYLANTQYFTSLNTKNIKAQNFNLYVEEDKMILRPRAIIIKTSLAYIYENGDNSI</sequence>
<evidence type="ECO:0000256" key="1">
    <source>
        <dbReference type="SAM" id="SignalP"/>
    </source>
</evidence>
<gene>
    <name evidence="2" type="ORF">SAMN02746066_03435</name>
</gene>
<dbReference type="AlphaFoldDB" id="A0A1M7LVG4"/>
<protein>
    <recommendedName>
        <fullName evidence="4">Copper amine oxidase N-terminal domain-containing protein</fullName>
    </recommendedName>
</protein>
<keyword evidence="1" id="KW-0732">Signal</keyword>
<keyword evidence="3" id="KW-1185">Reference proteome</keyword>
<dbReference type="EMBL" id="FRCP01000018">
    <property type="protein sequence ID" value="SHM82232.1"/>
    <property type="molecule type" value="Genomic_DNA"/>
</dbReference>
<evidence type="ECO:0008006" key="4">
    <source>
        <dbReference type="Google" id="ProtNLM"/>
    </source>
</evidence>
<evidence type="ECO:0000313" key="2">
    <source>
        <dbReference type="EMBL" id="SHM82232.1"/>
    </source>
</evidence>